<evidence type="ECO:0000256" key="1">
    <source>
        <dbReference type="SAM" id="Coils"/>
    </source>
</evidence>
<evidence type="ECO:0000256" key="2">
    <source>
        <dbReference type="SAM" id="MobiDB-lite"/>
    </source>
</evidence>
<name>A0ABM1EGM1_PRICU</name>
<evidence type="ECO:0000313" key="4">
    <source>
        <dbReference type="RefSeq" id="XP_014671342.1"/>
    </source>
</evidence>
<accession>A0ABM1EGM1</accession>
<dbReference type="PANTHER" id="PTHR28450">
    <property type="entry name" value="FANCONI ANEMIA GROUP B PROTEIN"/>
    <property type="match status" value="1"/>
</dbReference>
<keyword evidence="3" id="KW-1185">Reference proteome</keyword>
<sequence length="836" mass="88181">MALEASQIVSCGESLLRCSVHEGRLMVTRSRFERATAEFVVKQTCWFPDGEAAPDRGRPCRLSLLDCGAFAEVAYVVVARGGAPCEVVVLRATPCARERTLAAAADDVRLDVCFAAAPPAGCSSCPCLIAGPCLLWAADGGGGCELAADAVVLWSGVVAGNAALAFVRSAAGGGVALIRVTDGEPAVADVADYVTAAHAAATTALDVVAARDWSPRGRHHGVLALAATSLAQLVEFADGRPRRCCRLPFRDAAAVLRLRGRAGQRHLAVRSASGDVAVVAYEEFRVVTPREPLEGVAAAVVGDFLGDGNEQLLCCLRAGAATVAPPCGNNWILTDLQGVRLTSGGGAAARVNACEPESLRKAAAALERRRRDRQRLIASSWAAIRRTVAGGNDDDDDDEPGIGLVPLFGDRAASAAPPGGGARRLTVQRRWVRVVRETLVVGVELLNEGATAASSLSLSLAASRSAACTSHSRVVKITGRGRYQQHAAPAEGGVLALLKREIRASQRSLKRQRTEAEEEEGEGVYVAGCQAGWEELRAGERGCVVARTPLPDFTSDVVTYDAVVSYVCGGGGEVATVCATLAVCANDIAAMQARLPATNTAREKVGNTSARKEKVGITPTQAEKVGITPTQAEKVGITPTQAEKVGSTPTQEEKVRSTTALEEMDWSAVAGEEEDRSTTAQKEKAWSTSTQDEEVRSTVAQEEVRSTVAQEGRSTVAQEEGCSMVSQEGCSMTAWEEEDRSTAALNLVQTAVRVDVRSLHTNLARIMPALLDDAIVAGEWLHCQGALLGARLHLLETRRRRVAAVMYGWSASQVALLARELYAKLPADVSIVPRDT</sequence>
<dbReference type="InterPro" id="IPR033333">
    <property type="entry name" value="FANCB"/>
</dbReference>
<dbReference type="PANTHER" id="PTHR28450:SF1">
    <property type="entry name" value="FANCONI ANEMIA GROUP B PROTEIN"/>
    <property type="match status" value="1"/>
</dbReference>
<feature type="region of interest" description="Disordered" evidence="2">
    <location>
        <begin position="669"/>
        <end position="695"/>
    </location>
</feature>
<reference evidence="4" key="1">
    <citation type="submission" date="2025-08" db="UniProtKB">
        <authorList>
            <consortium name="RefSeq"/>
        </authorList>
    </citation>
    <scope>IDENTIFICATION</scope>
</reference>
<dbReference type="Proteomes" id="UP000695022">
    <property type="component" value="Unplaced"/>
</dbReference>
<keyword evidence="1" id="KW-0175">Coiled coil</keyword>
<protein>
    <submittedName>
        <fullName evidence="4">Uncharacterized protein LOC106812088</fullName>
    </submittedName>
</protein>
<organism evidence="3 4">
    <name type="scientific">Priapulus caudatus</name>
    <name type="common">Priapulid worm</name>
    <dbReference type="NCBI Taxonomy" id="37621"/>
    <lineage>
        <taxon>Eukaryota</taxon>
        <taxon>Metazoa</taxon>
        <taxon>Ecdysozoa</taxon>
        <taxon>Scalidophora</taxon>
        <taxon>Priapulida</taxon>
        <taxon>Priapulimorpha</taxon>
        <taxon>Priapulimorphida</taxon>
        <taxon>Priapulidae</taxon>
        <taxon>Priapulus</taxon>
    </lineage>
</organism>
<dbReference type="GeneID" id="106812088"/>
<feature type="coiled-coil region" evidence="1">
    <location>
        <begin position="495"/>
        <end position="522"/>
    </location>
</feature>
<gene>
    <name evidence="4" type="primary">LOC106812088</name>
</gene>
<dbReference type="RefSeq" id="XP_014671342.1">
    <property type="nucleotide sequence ID" value="XM_014815856.1"/>
</dbReference>
<evidence type="ECO:0000313" key="3">
    <source>
        <dbReference type="Proteomes" id="UP000695022"/>
    </source>
</evidence>
<proteinExistence type="predicted"/>